<keyword evidence="4 8" id="KW-0812">Transmembrane</keyword>
<keyword evidence="3" id="KW-0645">Protease</keyword>
<evidence type="ECO:0000256" key="5">
    <source>
        <dbReference type="ARBA" id="ARBA00022801"/>
    </source>
</evidence>
<dbReference type="EMBL" id="FWWY01000001">
    <property type="protein sequence ID" value="SMC03259.1"/>
    <property type="molecule type" value="Genomic_DNA"/>
</dbReference>
<keyword evidence="6 8" id="KW-1133">Transmembrane helix</keyword>
<evidence type="ECO:0000256" key="3">
    <source>
        <dbReference type="ARBA" id="ARBA00022670"/>
    </source>
</evidence>
<protein>
    <submittedName>
        <fullName evidence="9">Exosortase/archaeosortase family protein</fullName>
    </submittedName>
</protein>
<sequence length="541" mass="59121">MTGTEIHIHQKHSLGILWILWAVVSIFPLLAYASPLWQNVLADTPIADLIWIPILALGWATWSILTGDFNRPDDSELNGILGLTLAVVVGLALVLGPVRWPTFFVFNHGGLLLWPLWILAMTWIFWGIEATRKVVAPLLYLVLVWPPFFEAIANKTQTVLVRWAVAVLNDLSHHVSWLHSAQIAGTFGVNYHGQNILVVVAEACSGADSLVGAAIVMPVIWFMIQGGIGKKALLSGIALFGALILNWMRLAVIVLCVHILGPAITFRYIHPVLGFILFALLAVLLVTLLKPFNLHMPKLQVSSTVRFASLGRVSGALVVSGILFFLLRPLFTLPQGTFGNPSPVKQYHVATFLPSLPQFQKSPAYYANESSVLGPHSATQADLYVMPRSGKAALVEMWSTASASRLATYGFHACLLYHGDNIQASQSFQLVPGVVATAYAVSLPPSTVGGRRSVYVDIEWSDAVKTSQGIRYQRWSIASFPASTPNPTNLHPARHLKSLTAIQAMTAPGTQGLWPRSILHTKTMLIALADEMFHASLRNHA</sequence>
<evidence type="ECO:0000256" key="2">
    <source>
        <dbReference type="ARBA" id="ARBA00022475"/>
    </source>
</evidence>
<organism evidence="9 10">
    <name type="scientific">Sulfobacillus thermosulfidooxidans (strain DSM 9293 / VKM B-1269 / AT-1)</name>
    <dbReference type="NCBI Taxonomy" id="929705"/>
    <lineage>
        <taxon>Bacteria</taxon>
        <taxon>Bacillati</taxon>
        <taxon>Bacillota</taxon>
        <taxon>Clostridia</taxon>
        <taxon>Eubacteriales</taxon>
        <taxon>Clostridiales Family XVII. Incertae Sedis</taxon>
        <taxon>Sulfobacillus</taxon>
    </lineage>
</organism>
<dbReference type="InterPro" id="IPR026392">
    <property type="entry name" value="Exo/Archaeosortase_dom"/>
</dbReference>
<evidence type="ECO:0000256" key="8">
    <source>
        <dbReference type="SAM" id="Phobius"/>
    </source>
</evidence>
<dbReference type="GO" id="GO:0005886">
    <property type="term" value="C:plasma membrane"/>
    <property type="evidence" value="ECO:0007669"/>
    <property type="project" value="UniProtKB-SubCell"/>
</dbReference>
<keyword evidence="7 8" id="KW-0472">Membrane</keyword>
<feature type="transmembrane region" description="Helical" evidence="8">
    <location>
        <begin position="12"/>
        <end position="34"/>
    </location>
</feature>
<dbReference type="AlphaFoldDB" id="A0A1W1WAT2"/>
<reference evidence="10" key="1">
    <citation type="submission" date="2017-04" db="EMBL/GenBank/DDBJ databases">
        <authorList>
            <person name="Varghese N."/>
            <person name="Submissions S."/>
        </authorList>
    </citation>
    <scope>NUCLEOTIDE SEQUENCE [LARGE SCALE GENOMIC DNA]</scope>
    <source>
        <strain evidence="10">DSM 9293</strain>
    </source>
</reference>
<evidence type="ECO:0000256" key="6">
    <source>
        <dbReference type="ARBA" id="ARBA00022989"/>
    </source>
</evidence>
<dbReference type="OrthoDB" id="9797363at2"/>
<dbReference type="Pfam" id="PF09721">
    <property type="entry name" value="Exosortase_EpsH"/>
    <property type="match status" value="1"/>
</dbReference>
<keyword evidence="2" id="KW-1003">Cell membrane</keyword>
<name>A0A1W1WAT2_SULTA</name>
<feature type="transmembrane region" description="Helical" evidence="8">
    <location>
        <begin position="272"/>
        <end position="289"/>
    </location>
</feature>
<evidence type="ECO:0000256" key="4">
    <source>
        <dbReference type="ARBA" id="ARBA00022692"/>
    </source>
</evidence>
<feature type="transmembrane region" description="Helical" evidence="8">
    <location>
        <begin position="196"/>
        <end position="224"/>
    </location>
</feature>
<feature type="transmembrane region" description="Helical" evidence="8">
    <location>
        <begin position="46"/>
        <end position="65"/>
    </location>
</feature>
<dbReference type="GO" id="GO:0008233">
    <property type="term" value="F:peptidase activity"/>
    <property type="evidence" value="ECO:0007669"/>
    <property type="project" value="UniProtKB-KW"/>
</dbReference>
<evidence type="ECO:0000313" key="10">
    <source>
        <dbReference type="Proteomes" id="UP000192660"/>
    </source>
</evidence>
<evidence type="ECO:0000256" key="7">
    <source>
        <dbReference type="ARBA" id="ARBA00023136"/>
    </source>
</evidence>
<dbReference type="STRING" id="28034.BFX07_00325"/>
<feature type="transmembrane region" description="Helical" evidence="8">
    <location>
        <begin position="310"/>
        <end position="331"/>
    </location>
</feature>
<feature type="transmembrane region" description="Helical" evidence="8">
    <location>
        <begin position="104"/>
        <end position="127"/>
    </location>
</feature>
<proteinExistence type="predicted"/>
<keyword evidence="5" id="KW-0378">Hydrolase</keyword>
<dbReference type="GO" id="GO:0006508">
    <property type="term" value="P:proteolysis"/>
    <property type="evidence" value="ECO:0007669"/>
    <property type="project" value="UniProtKB-KW"/>
</dbReference>
<accession>A0A1W1WAT2</accession>
<dbReference type="InterPro" id="IPR019127">
    <property type="entry name" value="Exosortase"/>
</dbReference>
<feature type="transmembrane region" description="Helical" evidence="8">
    <location>
        <begin position="236"/>
        <end position="260"/>
    </location>
</feature>
<dbReference type="Proteomes" id="UP000192660">
    <property type="component" value="Unassembled WGS sequence"/>
</dbReference>
<comment type="subcellular location">
    <subcellularLocation>
        <location evidence="1">Cell membrane</location>
        <topology evidence="1">Multi-pass membrane protein</topology>
    </subcellularLocation>
</comment>
<keyword evidence="10" id="KW-1185">Reference proteome</keyword>
<gene>
    <name evidence="9" type="ORF">SAMN00768000_0992</name>
</gene>
<feature type="transmembrane region" description="Helical" evidence="8">
    <location>
        <begin position="77"/>
        <end position="98"/>
    </location>
</feature>
<feature type="transmembrane region" description="Helical" evidence="8">
    <location>
        <begin position="134"/>
        <end position="153"/>
    </location>
</feature>
<evidence type="ECO:0000256" key="1">
    <source>
        <dbReference type="ARBA" id="ARBA00004651"/>
    </source>
</evidence>
<evidence type="ECO:0000313" key="9">
    <source>
        <dbReference type="EMBL" id="SMC03259.1"/>
    </source>
</evidence>
<dbReference type="NCBIfam" id="TIGR04178">
    <property type="entry name" value="exo_archaeo"/>
    <property type="match status" value="1"/>
</dbReference>
<dbReference type="RefSeq" id="WP_020374277.1">
    <property type="nucleotide sequence ID" value="NZ_FWWY01000001.1"/>
</dbReference>